<proteinExistence type="predicted"/>
<reference evidence="3" key="1">
    <citation type="submission" date="2020-02" db="EMBL/GenBank/DDBJ databases">
        <authorList>
            <person name="Meier V. D."/>
        </authorList>
    </citation>
    <scope>NUCLEOTIDE SEQUENCE</scope>
    <source>
        <strain evidence="3">AVDCRST_MAG88</strain>
    </source>
</reference>
<feature type="domain" description="Peptidase C45 hydrolase" evidence="2">
    <location>
        <begin position="149"/>
        <end position="376"/>
    </location>
</feature>
<accession>A0A6J4VXX2</accession>
<feature type="region of interest" description="Disordered" evidence="1">
    <location>
        <begin position="108"/>
        <end position="127"/>
    </location>
</feature>
<evidence type="ECO:0000256" key="1">
    <source>
        <dbReference type="SAM" id="MobiDB-lite"/>
    </source>
</evidence>
<evidence type="ECO:0000259" key="2">
    <source>
        <dbReference type="Pfam" id="PF03417"/>
    </source>
</evidence>
<dbReference type="InterPro" id="IPR047801">
    <property type="entry name" value="Peptidase_C45"/>
</dbReference>
<dbReference type="GO" id="GO:0016740">
    <property type="term" value="F:transferase activity"/>
    <property type="evidence" value="ECO:0007669"/>
    <property type="project" value="UniProtKB-KW"/>
</dbReference>
<name>A0A6J4VXX2_9BACT</name>
<dbReference type="InterPro" id="IPR047794">
    <property type="entry name" value="C45_proenzyme-like"/>
</dbReference>
<evidence type="ECO:0000313" key="3">
    <source>
        <dbReference type="EMBL" id="CAA9589092.1"/>
    </source>
</evidence>
<dbReference type="PANTHER" id="PTHR34180:SF1">
    <property type="entry name" value="BETA-ALANYL-DOPAMINE_CARCININE HYDROLASE"/>
    <property type="match status" value="1"/>
</dbReference>
<dbReference type="Gene3D" id="3.60.60.10">
    <property type="entry name" value="Penicillin V Acylase, Chain A"/>
    <property type="match status" value="1"/>
</dbReference>
<organism evidence="3">
    <name type="scientific">uncultured Thermomicrobiales bacterium</name>
    <dbReference type="NCBI Taxonomy" id="1645740"/>
    <lineage>
        <taxon>Bacteria</taxon>
        <taxon>Pseudomonadati</taxon>
        <taxon>Thermomicrobiota</taxon>
        <taxon>Thermomicrobia</taxon>
        <taxon>Thermomicrobiales</taxon>
        <taxon>environmental samples</taxon>
    </lineage>
</organism>
<dbReference type="NCBIfam" id="NF040521">
    <property type="entry name" value="C45_proenzyme"/>
    <property type="match status" value="1"/>
</dbReference>
<sequence length="393" mass="42581">MALPVLELSGEPYARGLAHGRQLRALVAANLHTYFERFEREGKLRRAEVLARATRYAAAIGEQSPSYYAEMRGVADGAGVGLDEVVALNVRYELLYYQFGVNALGAHDGADPEDISPPARLDPRGDTWRGPVRDGCTAFAVSPAASADGHLWLGQNWDWIPHARGAILRTVEPDGLRTLSFTEAGIVGGKIGLNSAGLGLAINGLTTTDDDWSRLAVPFHLRCHAILRAHDIAAAERVVAATPRACSANFLIAQAPDQAVDIEAAPGGARRLELARGWLAHTNHFLEPEALGVVEPPDEPYPHSYHRLDRIGRLLGRAGGDGRPLAAGDLEGALRDHDDFPYSICRHPDPAQPPEERYATVVSAIMDLHERTLRISDGPPCRNPYQVLSLHDG</sequence>
<protein>
    <submittedName>
        <fullName evidence="3">Peptidase C45, acyl-coenzyme A:6-aminopenicillanic acid acyl-transferase</fullName>
    </submittedName>
</protein>
<dbReference type="Gene3D" id="1.10.10.2120">
    <property type="match status" value="1"/>
</dbReference>
<gene>
    <name evidence="3" type="ORF">AVDCRST_MAG88-4511</name>
</gene>
<dbReference type="AlphaFoldDB" id="A0A6J4VXX2"/>
<keyword evidence="3" id="KW-0808">Transferase</keyword>
<dbReference type="PANTHER" id="PTHR34180">
    <property type="entry name" value="PEPTIDASE C45"/>
    <property type="match status" value="1"/>
</dbReference>
<dbReference type="Pfam" id="PF03417">
    <property type="entry name" value="AAT"/>
    <property type="match status" value="1"/>
</dbReference>
<dbReference type="EMBL" id="CADCWM010001153">
    <property type="protein sequence ID" value="CAA9589092.1"/>
    <property type="molecule type" value="Genomic_DNA"/>
</dbReference>
<dbReference type="InterPro" id="IPR005079">
    <property type="entry name" value="Peptidase_C45_hydrolase"/>
</dbReference>